<evidence type="ECO:0000256" key="3">
    <source>
        <dbReference type="ARBA" id="ARBA00018141"/>
    </source>
</evidence>
<comment type="pathway">
    <text evidence="1 8">Purine metabolism; 7-cyano-7-deazaguanine biosynthesis.</text>
</comment>
<protein>
    <recommendedName>
        <fullName evidence="3 8">6-carboxy-5,6,7,8-tetrahydropterin synthase</fullName>
        <ecNumber evidence="8">4.-.-.-</ecNumber>
    </recommendedName>
</protein>
<dbReference type="EMBL" id="JASHIE010000003">
    <property type="protein sequence ID" value="MDI9873780.1"/>
    <property type="molecule type" value="Genomic_DNA"/>
</dbReference>
<keyword evidence="10" id="KW-1185">Reference proteome</keyword>
<dbReference type="PANTHER" id="PTHR12589">
    <property type="entry name" value="PYRUVOYL TETRAHYDROBIOPTERIN SYNTHASE"/>
    <property type="match status" value="1"/>
</dbReference>
<reference evidence="9 10" key="1">
    <citation type="submission" date="2023-05" db="EMBL/GenBank/DDBJ databases">
        <title>Novel species of genus Flectobacillus isolated from stream in China.</title>
        <authorList>
            <person name="Lu H."/>
        </authorList>
    </citation>
    <scope>NUCLEOTIDE SEQUENCE [LARGE SCALE GENOMIC DNA]</scope>
    <source>
        <strain evidence="9 10">LFS242W</strain>
    </source>
</reference>
<evidence type="ECO:0000256" key="6">
    <source>
        <dbReference type="ARBA" id="ARBA00023239"/>
    </source>
</evidence>
<keyword evidence="6 8" id="KW-0456">Lyase</keyword>
<evidence type="ECO:0000256" key="2">
    <source>
        <dbReference type="ARBA" id="ARBA00008900"/>
    </source>
</evidence>
<evidence type="ECO:0000256" key="7">
    <source>
        <dbReference type="ARBA" id="ARBA00048807"/>
    </source>
</evidence>
<dbReference type="PANTHER" id="PTHR12589:SF7">
    <property type="entry name" value="6-PYRUVOYL TETRAHYDROBIOPTERIN SYNTHASE"/>
    <property type="match status" value="1"/>
</dbReference>
<evidence type="ECO:0000256" key="4">
    <source>
        <dbReference type="ARBA" id="ARBA00022723"/>
    </source>
</evidence>
<keyword evidence="5 8" id="KW-0862">Zinc</keyword>
<sequence length="139" mass="16338">MSAKRVAVFRKEHFNAAHRLHNPNWTDEKNERVYGKCNNPTFHGHNYELIVQVIGELDPETGYVIDMKVLSDIIKSEILDRFDHRNLNLDTEEFKDLNPSAENIAIVIYDILRNKLNPNLDIKIRLYETERNFVEYPVG</sequence>
<dbReference type="GO" id="GO:0070497">
    <property type="term" value="F:6-carboxytetrahydropterin synthase activity"/>
    <property type="evidence" value="ECO:0007669"/>
    <property type="project" value="UniProtKB-EC"/>
</dbReference>
<dbReference type="Pfam" id="PF01242">
    <property type="entry name" value="PTPS"/>
    <property type="match status" value="1"/>
</dbReference>
<dbReference type="InterPro" id="IPR007115">
    <property type="entry name" value="6-PTP_synth/QueD"/>
</dbReference>
<dbReference type="RefSeq" id="WP_283380804.1">
    <property type="nucleotide sequence ID" value="NZ_JASHIE010000003.1"/>
</dbReference>
<dbReference type="Gene3D" id="3.30.479.10">
    <property type="entry name" value="6-pyruvoyl tetrahydropterin synthase/QueD"/>
    <property type="match status" value="1"/>
</dbReference>
<gene>
    <name evidence="9" type="ORF">QM481_04545</name>
</gene>
<comment type="catalytic activity">
    <reaction evidence="7 8">
        <text>7,8-dihydroneopterin 3'-triphosphate + H2O = 6-carboxy-5,6,7,8-tetrahydropterin + triphosphate + acetaldehyde + 2 H(+)</text>
        <dbReference type="Rhea" id="RHEA:27966"/>
        <dbReference type="ChEBI" id="CHEBI:15343"/>
        <dbReference type="ChEBI" id="CHEBI:15377"/>
        <dbReference type="ChEBI" id="CHEBI:15378"/>
        <dbReference type="ChEBI" id="CHEBI:18036"/>
        <dbReference type="ChEBI" id="CHEBI:58462"/>
        <dbReference type="ChEBI" id="CHEBI:61032"/>
        <dbReference type="EC" id="4.1.2.50"/>
    </reaction>
</comment>
<evidence type="ECO:0000313" key="9">
    <source>
        <dbReference type="EMBL" id="MDI9873780.1"/>
    </source>
</evidence>
<accession>A0ABT6YY23</accession>
<dbReference type="EC" id="4.-.-.-" evidence="8"/>
<evidence type="ECO:0000256" key="5">
    <source>
        <dbReference type="ARBA" id="ARBA00022833"/>
    </source>
</evidence>
<comment type="similarity">
    <text evidence="2 8">Belongs to the PTPS family. QueD subfamily.</text>
</comment>
<evidence type="ECO:0000256" key="8">
    <source>
        <dbReference type="PIRNR" id="PIRNR006113"/>
    </source>
</evidence>
<comment type="caution">
    <text evidence="9">The sequence shown here is derived from an EMBL/GenBank/DDBJ whole genome shotgun (WGS) entry which is preliminary data.</text>
</comment>
<keyword evidence="4 8" id="KW-0479">Metal-binding</keyword>
<dbReference type="SUPFAM" id="SSF55620">
    <property type="entry name" value="Tetrahydrobiopterin biosynthesis enzymes-like"/>
    <property type="match status" value="1"/>
</dbReference>
<dbReference type="PIRSF" id="PIRSF006113">
    <property type="entry name" value="PTP_synth"/>
    <property type="match status" value="1"/>
</dbReference>
<dbReference type="Proteomes" id="UP001225761">
    <property type="component" value="Unassembled WGS sequence"/>
</dbReference>
<name>A0ABT6YY23_9BACT</name>
<comment type="cofactor">
    <cofactor evidence="8">
        <name>Zn(2+)</name>
        <dbReference type="ChEBI" id="CHEBI:29105"/>
    </cofactor>
    <text evidence="8">Binds 1 zinc ion per subunit.</text>
</comment>
<dbReference type="InterPro" id="IPR038418">
    <property type="entry name" value="6-PTP_synth/QueD_sf"/>
</dbReference>
<proteinExistence type="inferred from homology"/>
<evidence type="ECO:0000313" key="10">
    <source>
        <dbReference type="Proteomes" id="UP001225761"/>
    </source>
</evidence>
<keyword evidence="8" id="KW-0671">Queuosine biosynthesis</keyword>
<organism evidence="9 10">
    <name type="scientific">Flectobacillus rivi</name>
    <dbReference type="NCBI Taxonomy" id="2984209"/>
    <lineage>
        <taxon>Bacteria</taxon>
        <taxon>Pseudomonadati</taxon>
        <taxon>Bacteroidota</taxon>
        <taxon>Cytophagia</taxon>
        <taxon>Cytophagales</taxon>
        <taxon>Flectobacillaceae</taxon>
        <taxon>Flectobacillus</taxon>
    </lineage>
</organism>
<evidence type="ECO:0000256" key="1">
    <source>
        <dbReference type="ARBA" id="ARBA00005061"/>
    </source>
</evidence>